<evidence type="ECO:0000313" key="4">
    <source>
        <dbReference type="EMBL" id="OIW01880.1"/>
    </source>
</evidence>
<protein>
    <recommendedName>
        <fullName evidence="3">CCHC-type domain-containing protein</fullName>
    </recommendedName>
</protein>
<gene>
    <name evidence="4" type="ORF">TanjilG_31062</name>
</gene>
<dbReference type="EMBL" id="CM007371">
    <property type="protein sequence ID" value="OIW01880.1"/>
    <property type="molecule type" value="Genomic_DNA"/>
</dbReference>
<feature type="compositionally biased region" description="Basic and acidic residues" evidence="2">
    <location>
        <begin position="75"/>
        <end position="87"/>
    </location>
</feature>
<sequence>MNGCGETLIEQHVVEKILRTLHPKFEHVVVVIEEAKDLDNLTIDELQGSLEVHEQRFMERQIYRQSDHALSAQFKKKDGPGQNDKFRRDKTKWQGGRRIETDNFKLGSNSQQRTNSNNQNNCFEVFKAKKGNNQLGRMKKKDKSKIQCFNCRNWGHFASECKEKRVIQTKEEEARLEKDEESEEEVLLMARSIDSLEEANKSDDALLMVTNQSSGSWYLDSGCSNHMTGNKDWFVTLDKSVETRIKFADDSIIKAEGIGRVMIKKKDGSTSYISSVLYVPRMKSSLLSLGQLLEKGYKMRLEEKMLKVFNKKGELVLKAPLAQNRTFKIGIQLGNQKCLESVTDEKWIWHQRFGHLNFKSLEHLS</sequence>
<dbReference type="Pfam" id="PF22936">
    <property type="entry name" value="Pol_BBD"/>
    <property type="match status" value="1"/>
</dbReference>
<dbReference type="InterPro" id="IPR025724">
    <property type="entry name" value="GAG-pre-integrase_dom"/>
</dbReference>
<keyword evidence="1" id="KW-0862">Zinc</keyword>
<dbReference type="PANTHER" id="PTHR47592:SF27">
    <property type="entry name" value="OS08G0421700 PROTEIN"/>
    <property type="match status" value="1"/>
</dbReference>
<dbReference type="PROSITE" id="PS50158">
    <property type="entry name" value="ZF_CCHC"/>
    <property type="match status" value="1"/>
</dbReference>
<evidence type="ECO:0000256" key="2">
    <source>
        <dbReference type="SAM" id="MobiDB-lite"/>
    </source>
</evidence>
<dbReference type="GO" id="GO:0003676">
    <property type="term" value="F:nucleic acid binding"/>
    <property type="evidence" value="ECO:0007669"/>
    <property type="project" value="InterPro"/>
</dbReference>
<accession>A0A4P1R4X5</accession>
<evidence type="ECO:0000313" key="5">
    <source>
        <dbReference type="Proteomes" id="UP000188354"/>
    </source>
</evidence>
<feature type="domain" description="CCHC-type" evidence="3">
    <location>
        <begin position="148"/>
        <end position="163"/>
    </location>
</feature>
<dbReference type="InterPro" id="IPR001878">
    <property type="entry name" value="Znf_CCHC"/>
</dbReference>
<keyword evidence="5" id="KW-1185">Reference proteome</keyword>
<name>A0A4P1R4X5_LUPAN</name>
<dbReference type="GO" id="GO:0008270">
    <property type="term" value="F:zinc ion binding"/>
    <property type="evidence" value="ECO:0007669"/>
    <property type="project" value="UniProtKB-KW"/>
</dbReference>
<keyword evidence="1" id="KW-0479">Metal-binding</keyword>
<reference evidence="4 5" key="1">
    <citation type="journal article" date="2017" name="Plant Biotechnol. J.">
        <title>A comprehensive draft genome sequence for lupin (Lupinus angustifolius), an emerging health food: insights into plant-microbe interactions and legume evolution.</title>
        <authorList>
            <person name="Hane J.K."/>
            <person name="Ming Y."/>
            <person name="Kamphuis L.G."/>
            <person name="Nelson M.N."/>
            <person name="Garg G."/>
            <person name="Atkins C.A."/>
            <person name="Bayer P.E."/>
            <person name="Bravo A."/>
            <person name="Bringans S."/>
            <person name="Cannon S."/>
            <person name="Edwards D."/>
            <person name="Foley R."/>
            <person name="Gao L.L."/>
            <person name="Harrison M.J."/>
            <person name="Huang W."/>
            <person name="Hurgobin B."/>
            <person name="Li S."/>
            <person name="Liu C.W."/>
            <person name="McGrath A."/>
            <person name="Morahan G."/>
            <person name="Murray J."/>
            <person name="Weller J."/>
            <person name="Jian J."/>
            <person name="Singh K.B."/>
        </authorList>
    </citation>
    <scope>NUCLEOTIDE SEQUENCE [LARGE SCALE GENOMIC DNA]</scope>
    <source>
        <strain evidence="5">cv. Tanjil</strain>
        <tissue evidence="4">Whole plant</tissue>
    </source>
</reference>
<feature type="compositionally biased region" description="Low complexity" evidence="2">
    <location>
        <begin position="108"/>
        <end position="119"/>
    </location>
</feature>
<proteinExistence type="predicted"/>
<dbReference type="Proteomes" id="UP000188354">
    <property type="component" value="Chromosome LG11"/>
</dbReference>
<dbReference type="AlphaFoldDB" id="A0A4P1R4X5"/>
<dbReference type="Pfam" id="PF13976">
    <property type="entry name" value="gag_pre-integrs"/>
    <property type="match status" value="1"/>
</dbReference>
<dbReference type="InterPro" id="IPR036875">
    <property type="entry name" value="Znf_CCHC_sf"/>
</dbReference>
<feature type="region of interest" description="Disordered" evidence="2">
    <location>
        <begin position="71"/>
        <end position="119"/>
    </location>
</feature>
<dbReference type="SUPFAM" id="SSF57756">
    <property type="entry name" value="Retrovirus zinc finger-like domains"/>
    <property type="match status" value="1"/>
</dbReference>
<dbReference type="STRING" id="3871.A0A4P1R4X5"/>
<evidence type="ECO:0000259" key="3">
    <source>
        <dbReference type="PROSITE" id="PS50158"/>
    </source>
</evidence>
<dbReference type="Gramene" id="OIW01880">
    <property type="protein sequence ID" value="OIW01880"/>
    <property type="gene ID" value="TanjilG_31062"/>
</dbReference>
<organism evidence="4 5">
    <name type="scientific">Lupinus angustifolius</name>
    <name type="common">Narrow-leaved blue lupine</name>
    <dbReference type="NCBI Taxonomy" id="3871"/>
    <lineage>
        <taxon>Eukaryota</taxon>
        <taxon>Viridiplantae</taxon>
        <taxon>Streptophyta</taxon>
        <taxon>Embryophyta</taxon>
        <taxon>Tracheophyta</taxon>
        <taxon>Spermatophyta</taxon>
        <taxon>Magnoliopsida</taxon>
        <taxon>eudicotyledons</taxon>
        <taxon>Gunneridae</taxon>
        <taxon>Pentapetalae</taxon>
        <taxon>rosids</taxon>
        <taxon>fabids</taxon>
        <taxon>Fabales</taxon>
        <taxon>Fabaceae</taxon>
        <taxon>Papilionoideae</taxon>
        <taxon>50 kb inversion clade</taxon>
        <taxon>genistoids sensu lato</taxon>
        <taxon>core genistoids</taxon>
        <taxon>Genisteae</taxon>
        <taxon>Lupinus</taxon>
    </lineage>
</organism>
<dbReference type="Gene3D" id="4.10.60.10">
    <property type="entry name" value="Zinc finger, CCHC-type"/>
    <property type="match status" value="1"/>
</dbReference>
<dbReference type="Pfam" id="PF00098">
    <property type="entry name" value="zf-CCHC"/>
    <property type="match status" value="1"/>
</dbReference>
<dbReference type="PANTHER" id="PTHR47592">
    <property type="entry name" value="PBF68 PROTEIN"/>
    <property type="match status" value="1"/>
</dbReference>
<keyword evidence="1" id="KW-0863">Zinc-finger</keyword>
<dbReference type="InterPro" id="IPR054722">
    <property type="entry name" value="PolX-like_BBD"/>
</dbReference>
<evidence type="ECO:0000256" key="1">
    <source>
        <dbReference type="PROSITE-ProRule" id="PRU00047"/>
    </source>
</evidence>